<proteinExistence type="predicted"/>
<accession>A0A1R2B020</accession>
<dbReference type="OrthoDB" id="10570627at2759"/>
<gene>
    <name evidence="3" type="ORF">SteCoe_32057</name>
</gene>
<organism evidence="3 4">
    <name type="scientific">Stentor coeruleus</name>
    <dbReference type="NCBI Taxonomy" id="5963"/>
    <lineage>
        <taxon>Eukaryota</taxon>
        <taxon>Sar</taxon>
        <taxon>Alveolata</taxon>
        <taxon>Ciliophora</taxon>
        <taxon>Postciliodesmatophora</taxon>
        <taxon>Heterotrichea</taxon>
        <taxon>Heterotrichida</taxon>
        <taxon>Stentoridae</taxon>
        <taxon>Stentor</taxon>
    </lineage>
</organism>
<keyword evidence="4" id="KW-1185">Reference proteome</keyword>
<feature type="compositionally biased region" description="Basic and acidic residues" evidence="1">
    <location>
        <begin position="249"/>
        <end position="259"/>
    </location>
</feature>
<feature type="compositionally biased region" description="Basic and acidic residues" evidence="1">
    <location>
        <begin position="221"/>
        <end position="235"/>
    </location>
</feature>
<comment type="caution">
    <text evidence="3">The sequence shown here is derived from an EMBL/GenBank/DDBJ whole genome shotgun (WGS) entry which is preliminary data.</text>
</comment>
<feature type="transmembrane region" description="Helical" evidence="2">
    <location>
        <begin position="67"/>
        <end position="96"/>
    </location>
</feature>
<keyword evidence="2" id="KW-0472">Membrane</keyword>
<feature type="transmembrane region" description="Helical" evidence="2">
    <location>
        <begin position="148"/>
        <end position="165"/>
    </location>
</feature>
<evidence type="ECO:0000313" key="4">
    <source>
        <dbReference type="Proteomes" id="UP000187209"/>
    </source>
</evidence>
<sequence>MMRYREFDEPGIPEVGPELEEELSEIDIPSELKFWNLVFCVGLVIGVLLGCWCIISKPSVIDTNPEIFFFTLFYISVEVACTLVSIIAFLIFWAISYVKNKRILVSDYIGILSVCSFTLSNMAHLLAIPIGCLLLARNPTIDIPYKTFICFQIFFAVFILGKFIFGRGKTNGSYHIEPSNSEAIIKATAEIENIRSRGNSVHSLQNSFQGGREIRSTSNYESKRSEDGDAPRERSVSTGTKLRLKAPKVKTEETNRYPN</sequence>
<keyword evidence="2" id="KW-0812">Transmembrane</keyword>
<keyword evidence="2" id="KW-1133">Transmembrane helix</keyword>
<feature type="transmembrane region" description="Helical" evidence="2">
    <location>
        <begin position="108"/>
        <end position="136"/>
    </location>
</feature>
<feature type="transmembrane region" description="Helical" evidence="2">
    <location>
        <begin position="34"/>
        <end position="55"/>
    </location>
</feature>
<evidence type="ECO:0000313" key="3">
    <source>
        <dbReference type="EMBL" id="OMJ70055.1"/>
    </source>
</evidence>
<dbReference type="EMBL" id="MPUH01001129">
    <property type="protein sequence ID" value="OMJ70055.1"/>
    <property type="molecule type" value="Genomic_DNA"/>
</dbReference>
<evidence type="ECO:0000256" key="2">
    <source>
        <dbReference type="SAM" id="Phobius"/>
    </source>
</evidence>
<evidence type="ECO:0000256" key="1">
    <source>
        <dbReference type="SAM" id="MobiDB-lite"/>
    </source>
</evidence>
<protein>
    <submittedName>
        <fullName evidence="3">Uncharacterized protein</fullName>
    </submittedName>
</protein>
<name>A0A1R2B020_9CILI</name>
<reference evidence="3 4" key="1">
    <citation type="submission" date="2016-11" db="EMBL/GenBank/DDBJ databases">
        <title>The macronuclear genome of Stentor coeruleus: a giant cell with tiny introns.</title>
        <authorList>
            <person name="Slabodnick M."/>
            <person name="Ruby J.G."/>
            <person name="Reiff S.B."/>
            <person name="Swart E.C."/>
            <person name="Gosai S."/>
            <person name="Prabakaran S."/>
            <person name="Witkowska E."/>
            <person name="Larue G.E."/>
            <person name="Fisher S."/>
            <person name="Freeman R.M."/>
            <person name="Gunawardena J."/>
            <person name="Chu W."/>
            <person name="Stover N.A."/>
            <person name="Gregory B.D."/>
            <person name="Nowacki M."/>
            <person name="Derisi J."/>
            <person name="Roy S.W."/>
            <person name="Marshall W.F."/>
            <person name="Sood P."/>
        </authorList>
    </citation>
    <scope>NUCLEOTIDE SEQUENCE [LARGE SCALE GENOMIC DNA]</scope>
    <source>
        <strain evidence="3">WM001</strain>
    </source>
</reference>
<dbReference type="AlphaFoldDB" id="A0A1R2B020"/>
<feature type="region of interest" description="Disordered" evidence="1">
    <location>
        <begin position="202"/>
        <end position="259"/>
    </location>
</feature>
<dbReference type="Proteomes" id="UP000187209">
    <property type="component" value="Unassembled WGS sequence"/>
</dbReference>